<evidence type="ECO:0000256" key="3">
    <source>
        <dbReference type="ARBA" id="ARBA00022692"/>
    </source>
</evidence>
<dbReference type="InterPro" id="IPR033118">
    <property type="entry name" value="EXPERA"/>
</dbReference>
<evidence type="ECO:0000256" key="2">
    <source>
        <dbReference type="ARBA" id="ARBA00009096"/>
    </source>
</evidence>
<comment type="similarity">
    <text evidence="2">Belongs to the TMEM97/sigma-2 receptor family.</text>
</comment>
<dbReference type="PANTHER" id="PTHR31204">
    <property type="entry name" value="SIGMA INTRACELLULAR RECEPTOR 2"/>
    <property type="match status" value="1"/>
</dbReference>
<dbReference type="EMBL" id="MU032346">
    <property type="protein sequence ID" value="KAF3767322.1"/>
    <property type="molecule type" value="Genomic_DNA"/>
</dbReference>
<dbReference type="PROSITE" id="PS51751">
    <property type="entry name" value="EXPERA"/>
    <property type="match status" value="1"/>
</dbReference>
<feature type="transmembrane region" description="Helical" evidence="7">
    <location>
        <begin position="73"/>
        <end position="94"/>
    </location>
</feature>
<dbReference type="Proteomes" id="UP000803844">
    <property type="component" value="Unassembled WGS sequence"/>
</dbReference>
<name>A0A9P4Y6M1_CRYP1</name>
<evidence type="ECO:0000259" key="8">
    <source>
        <dbReference type="PROSITE" id="PS51751"/>
    </source>
</evidence>
<feature type="transmembrane region" description="Helical" evidence="7">
    <location>
        <begin position="12"/>
        <end position="34"/>
    </location>
</feature>
<accession>A0A9P4Y6M1</accession>
<feature type="domain" description="EXPERA" evidence="8">
    <location>
        <begin position="9"/>
        <end position="156"/>
    </location>
</feature>
<dbReference type="PANTHER" id="PTHR31204:SF1">
    <property type="entry name" value="SIGMA INTRACELLULAR RECEPTOR 2"/>
    <property type="match status" value="1"/>
</dbReference>
<dbReference type="InterPro" id="IPR016964">
    <property type="entry name" value="Sigma2_recept"/>
</dbReference>
<dbReference type="GO" id="GO:0005789">
    <property type="term" value="C:endoplasmic reticulum membrane"/>
    <property type="evidence" value="ECO:0007669"/>
    <property type="project" value="UniProtKB-SubCell"/>
</dbReference>
<evidence type="ECO:0000256" key="6">
    <source>
        <dbReference type="ARBA" id="ARBA00023136"/>
    </source>
</evidence>
<reference evidence="9" key="1">
    <citation type="journal article" date="2020" name="Phytopathology">
        <title>Genome sequence of the chestnut blight fungus Cryphonectria parasitica EP155: A fundamental resource for an archetypical invasive plant pathogen.</title>
        <authorList>
            <person name="Crouch J.A."/>
            <person name="Dawe A."/>
            <person name="Aerts A."/>
            <person name="Barry K."/>
            <person name="Churchill A.C.L."/>
            <person name="Grimwood J."/>
            <person name="Hillman B."/>
            <person name="Milgroom M.G."/>
            <person name="Pangilinan J."/>
            <person name="Smith M."/>
            <person name="Salamov A."/>
            <person name="Schmutz J."/>
            <person name="Yadav J."/>
            <person name="Grigoriev I.V."/>
            <person name="Nuss D."/>
        </authorList>
    </citation>
    <scope>NUCLEOTIDE SEQUENCE</scope>
    <source>
        <strain evidence="9">EP155</strain>
    </source>
</reference>
<proteinExistence type="inferred from homology"/>
<dbReference type="PIRSF" id="PIRSF031032">
    <property type="entry name" value="TMP_97_prd"/>
    <property type="match status" value="1"/>
</dbReference>
<evidence type="ECO:0000256" key="4">
    <source>
        <dbReference type="ARBA" id="ARBA00022824"/>
    </source>
</evidence>
<dbReference type="Pfam" id="PF05241">
    <property type="entry name" value="EBP"/>
    <property type="match status" value="1"/>
</dbReference>
<comment type="caution">
    <text evidence="9">The sequence shown here is derived from an EMBL/GenBank/DDBJ whole genome shotgun (WGS) entry which is preliminary data.</text>
</comment>
<evidence type="ECO:0000313" key="9">
    <source>
        <dbReference type="EMBL" id="KAF3767322.1"/>
    </source>
</evidence>
<organism evidence="9 10">
    <name type="scientific">Cryphonectria parasitica (strain ATCC 38755 / EP155)</name>
    <dbReference type="NCBI Taxonomy" id="660469"/>
    <lineage>
        <taxon>Eukaryota</taxon>
        <taxon>Fungi</taxon>
        <taxon>Dikarya</taxon>
        <taxon>Ascomycota</taxon>
        <taxon>Pezizomycotina</taxon>
        <taxon>Sordariomycetes</taxon>
        <taxon>Sordariomycetidae</taxon>
        <taxon>Diaporthales</taxon>
        <taxon>Cryphonectriaceae</taxon>
        <taxon>Cryphonectria-Endothia species complex</taxon>
        <taxon>Cryphonectria</taxon>
    </lineage>
</organism>
<keyword evidence="6 7" id="KW-0472">Membrane</keyword>
<comment type="subcellular location">
    <subcellularLocation>
        <location evidence="1">Endoplasmic reticulum membrane</location>
        <topology evidence="1">Multi-pass membrane protein</topology>
    </subcellularLocation>
</comment>
<keyword evidence="3 7" id="KW-0812">Transmembrane</keyword>
<protein>
    <recommendedName>
        <fullName evidence="7">Efficient mitochondria targeting-associated protein 19</fullName>
    </recommendedName>
</protein>
<dbReference type="InterPro" id="IPR051987">
    <property type="entry name" value="Sigma-2_receptor-like"/>
</dbReference>
<feature type="transmembrane region" description="Helical" evidence="7">
    <location>
        <begin position="106"/>
        <end position="128"/>
    </location>
</feature>
<sequence>MTTAPKNWRDKVWLVWFVLQVFIILFIDGVPYFYPTWLYQPKGSPLHFLQQLRDHDISTYNDPLIQDHMAPNFMPFLFSIELGFQLPVTLYSAYRLNKGTTTGAHELLLLVYAVETAFSTMLCMNHALYLDPSDFTPEQKDAFLYQLMGPWVAFRE</sequence>
<keyword evidence="10" id="KW-1185">Reference proteome</keyword>
<dbReference type="AlphaFoldDB" id="A0A9P4Y6M1"/>
<evidence type="ECO:0000313" key="10">
    <source>
        <dbReference type="Proteomes" id="UP000803844"/>
    </source>
</evidence>
<gene>
    <name evidence="9" type="ORF">M406DRAFT_69477</name>
</gene>
<dbReference type="GeneID" id="63842404"/>
<keyword evidence="4 7" id="KW-0256">Endoplasmic reticulum</keyword>
<evidence type="ECO:0000256" key="1">
    <source>
        <dbReference type="ARBA" id="ARBA00004477"/>
    </source>
</evidence>
<evidence type="ECO:0000256" key="7">
    <source>
        <dbReference type="PIRNR" id="PIRNR031032"/>
    </source>
</evidence>
<keyword evidence="5 7" id="KW-1133">Transmembrane helix</keyword>
<dbReference type="OrthoDB" id="433124at2759"/>
<dbReference type="RefSeq" id="XP_040778283.1">
    <property type="nucleotide sequence ID" value="XM_040925275.1"/>
</dbReference>
<evidence type="ECO:0000256" key="5">
    <source>
        <dbReference type="ARBA" id="ARBA00022989"/>
    </source>
</evidence>